<evidence type="ECO:0000313" key="19">
    <source>
        <dbReference type="EMBL" id="ORY87573.1"/>
    </source>
</evidence>
<dbReference type="GO" id="GO:0050353">
    <property type="term" value="F:trimethyllysine dioxygenase activity"/>
    <property type="evidence" value="ECO:0007669"/>
    <property type="project" value="UniProtKB-EC"/>
</dbReference>
<keyword evidence="7" id="KW-0124">Carnitine biosynthesis</keyword>
<evidence type="ECO:0000256" key="16">
    <source>
        <dbReference type="ARBA" id="ARBA00071191"/>
    </source>
</evidence>
<dbReference type="InterPro" id="IPR050411">
    <property type="entry name" value="AlphaKG_dependent_hydroxylases"/>
</dbReference>
<dbReference type="GO" id="GO:0005739">
    <property type="term" value="C:mitochondrion"/>
    <property type="evidence" value="ECO:0007669"/>
    <property type="project" value="TreeGrafter"/>
</dbReference>
<evidence type="ECO:0000259" key="18">
    <source>
        <dbReference type="Pfam" id="PF06155"/>
    </source>
</evidence>
<comment type="pathway">
    <text evidence="3">Amine and polyamine biosynthesis; carnitine biosynthesis.</text>
</comment>
<dbReference type="Proteomes" id="UP000193685">
    <property type="component" value="Unassembled WGS sequence"/>
</dbReference>
<evidence type="ECO:0000256" key="7">
    <source>
        <dbReference type="ARBA" id="ARBA00022873"/>
    </source>
</evidence>
<dbReference type="InterPro" id="IPR003819">
    <property type="entry name" value="TauD/TfdA-like"/>
</dbReference>
<dbReference type="AlphaFoldDB" id="A0A1Y2FU83"/>
<dbReference type="Pfam" id="PF02668">
    <property type="entry name" value="TauD"/>
    <property type="match status" value="1"/>
</dbReference>
<keyword evidence="20" id="KW-1185">Reference proteome</keyword>
<dbReference type="RefSeq" id="XP_040728068.1">
    <property type="nucleotide sequence ID" value="XM_040865996.1"/>
</dbReference>
<evidence type="ECO:0000256" key="15">
    <source>
        <dbReference type="ARBA" id="ARBA00049334"/>
    </source>
</evidence>
<dbReference type="GeneID" id="63782595"/>
<keyword evidence="10" id="KW-0408">Iron</keyword>
<dbReference type="EMBL" id="MCFI01000001">
    <property type="protein sequence ID" value="ORY87573.1"/>
    <property type="molecule type" value="Genomic_DNA"/>
</dbReference>
<protein>
    <recommendedName>
        <fullName evidence="16">Trimethyllysine dioxygenase</fullName>
        <ecNumber evidence="5">1.14.11.8</ecNumber>
    </recommendedName>
    <alternativeName>
        <fullName evidence="12">Epsilon-trimethyllysine 2-oxoglutarate dioxygenase</fullName>
    </alternativeName>
    <alternativeName>
        <fullName evidence="11">TML hydroxylase</fullName>
    </alternativeName>
    <alternativeName>
        <fullName evidence="13">TML-alpha-ketoglutarate dioxygenase</fullName>
    </alternativeName>
</protein>
<dbReference type="InterPro" id="IPR010376">
    <property type="entry name" value="GBBH-like_N"/>
</dbReference>
<evidence type="ECO:0000256" key="8">
    <source>
        <dbReference type="ARBA" id="ARBA00022964"/>
    </source>
</evidence>
<sequence>MLAACFRQTANRSHTAQATQLCRGLIAQRRLESTHKPAKEHSISLSARKLNIPWQDGKTSSFHHIWLRDHCRSKSCFHPVTHQRLLDTSLLPRDIAPTNVEQGEEGLTLTWPDAHQSYFSYDWLHRHSYSPKFPRPDALEAPQHFWGSEIKESLPTIAYDDIMASDEGVGRWLTQIHTYGFSLVDGTPIDPAATQALLERIAFIRQTHYGGFYDFTADLAHGDLAYTNVALPPHNDTTYFSDPAGLQMFHLLAFDGTGGESLLVDGFKAAKQLRQDHPKAYSTLSRVRVPTHSAGDVDKCITPSIGGGAFPILNHDPATGLLSQVRYNNEDRSTMTSFTDDREVEDFYEALQVWHTLLVSPAMMLQFPMKPGQALIFDNWRVLHGRTQFDATKRRICGGYISMDDYQSRRKLTTRGREAVMFDL</sequence>
<comment type="cofactor">
    <cofactor evidence="1">
        <name>Fe(2+)</name>
        <dbReference type="ChEBI" id="CHEBI:29033"/>
    </cofactor>
</comment>
<evidence type="ECO:0000256" key="6">
    <source>
        <dbReference type="ARBA" id="ARBA00022723"/>
    </source>
</evidence>
<dbReference type="NCBIfam" id="TIGR02410">
    <property type="entry name" value="carnitine_TMLD"/>
    <property type="match status" value="1"/>
</dbReference>
<evidence type="ECO:0000256" key="13">
    <source>
        <dbReference type="ARBA" id="ARBA00032283"/>
    </source>
</evidence>
<dbReference type="FunFam" id="3.30.2020.30:FF:000002">
    <property type="entry name" value="Putative gamma-butyrobetaine dioxygenase"/>
    <property type="match status" value="1"/>
</dbReference>
<keyword evidence="9" id="KW-0560">Oxidoreductase</keyword>
<accession>A0A1Y2FU83</accession>
<evidence type="ECO:0000256" key="2">
    <source>
        <dbReference type="ARBA" id="ARBA00001961"/>
    </source>
</evidence>
<evidence type="ECO:0000256" key="9">
    <source>
        <dbReference type="ARBA" id="ARBA00023002"/>
    </source>
</evidence>
<dbReference type="UniPathway" id="UPA00118"/>
<dbReference type="OMA" id="EKVCIQP"/>
<comment type="cofactor">
    <cofactor evidence="2">
        <name>L-ascorbate</name>
        <dbReference type="ChEBI" id="CHEBI:38290"/>
    </cofactor>
</comment>
<organism evidence="19 20">
    <name type="scientific">Protomyces lactucae-debilis</name>
    <dbReference type="NCBI Taxonomy" id="2754530"/>
    <lineage>
        <taxon>Eukaryota</taxon>
        <taxon>Fungi</taxon>
        <taxon>Dikarya</taxon>
        <taxon>Ascomycota</taxon>
        <taxon>Taphrinomycotina</taxon>
        <taxon>Taphrinomycetes</taxon>
        <taxon>Taphrinales</taxon>
        <taxon>Protomycetaceae</taxon>
        <taxon>Protomyces</taxon>
    </lineage>
</organism>
<evidence type="ECO:0000256" key="1">
    <source>
        <dbReference type="ARBA" id="ARBA00001954"/>
    </source>
</evidence>
<dbReference type="PANTHER" id="PTHR10696">
    <property type="entry name" value="GAMMA-BUTYROBETAINE HYDROXYLASE-RELATED"/>
    <property type="match status" value="1"/>
</dbReference>
<comment type="function">
    <text evidence="14">Converts trimethyllysine (TML) into hydroxytrimethyllysine (HTML).</text>
</comment>
<evidence type="ECO:0000256" key="12">
    <source>
        <dbReference type="ARBA" id="ARBA00031778"/>
    </source>
</evidence>
<dbReference type="Gene3D" id="3.60.130.10">
    <property type="entry name" value="Clavaminate synthase-like"/>
    <property type="match status" value="1"/>
</dbReference>
<dbReference type="InterPro" id="IPR042098">
    <property type="entry name" value="TauD-like_sf"/>
</dbReference>
<proteinExistence type="inferred from homology"/>
<evidence type="ECO:0000256" key="5">
    <source>
        <dbReference type="ARBA" id="ARBA00012267"/>
    </source>
</evidence>
<evidence type="ECO:0000259" key="17">
    <source>
        <dbReference type="Pfam" id="PF02668"/>
    </source>
</evidence>
<evidence type="ECO:0000256" key="4">
    <source>
        <dbReference type="ARBA" id="ARBA00008654"/>
    </source>
</evidence>
<dbReference type="Gene3D" id="3.30.2020.30">
    <property type="match status" value="1"/>
</dbReference>
<keyword evidence="6" id="KW-0479">Metal-binding</keyword>
<dbReference type="GO" id="GO:0045329">
    <property type="term" value="P:carnitine biosynthetic process"/>
    <property type="evidence" value="ECO:0007669"/>
    <property type="project" value="UniProtKB-UniPathway"/>
</dbReference>
<dbReference type="FunFam" id="3.60.130.10:FF:000001">
    <property type="entry name" value="Trimethyllysine dioxygenase, mitochondrial"/>
    <property type="match status" value="1"/>
</dbReference>
<evidence type="ECO:0000256" key="14">
    <source>
        <dbReference type="ARBA" id="ARBA00046008"/>
    </source>
</evidence>
<evidence type="ECO:0000256" key="10">
    <source>
        <dbReference type="ARBA" id="ARBA00023004"/>
    </source>
</evidence>
<dbReference type="Pfam" id="PF06155">
    <property type="entry name" value="GBBH-like_N"/>
    <property type="match status" value="1"/>
</dbReference>
<dbReference type="OrthoDB" id="408743at2759"/>
<reference evidence="19 20" key="1">
    <citation type="submission" date="2016-07" db="EMBL/GenBank/DDBJ databases">
        <title>Pervasive Adenine N6-methylation of Active Genes in Fungi.</title>
        <authorList>
            <consortium name="DOE Joint Genome Institute"/>
            <person name="Mondo S.J."/>
            <person name="Dannebaum R.O."/>
            <person name="Kuo R.C."/>
            <person name="Labutti K."/>
            <person name="Haridas S."/>
            <person name="Kuo A."/>
            <person name="Salamov A."/>
            <person name="Ahrendt S.R."/>
            <person name="Lipzen A."/>
            <person name="Sullivan W."/>
            <person name="Andreopoulos W.B."/>
            <person name="Clum A."/>
            <person name="Lindquist E."/>
            <person name="Daum C."/>
            <person name="Ramamoorthy G.K."/>
            <person name="Gryganskyi A."/>
            <person name="Culley D."/>
            <person name="Magnuson J.K."/>
            <person name="James T.Y."/>
            <person name="O'Malley M.A."/>
            <person name="Stajich J.E."/>
            <person name="Spatafora J.W."/>
            <person name="Visel A."/>
            <person name="Grigoriev I.V."/>
        </authorList>
    </citation>
    <scope>NUCLEOTIDE SEQUENCE [LARGE SCALE GENOMIC DNA]</scope>
    <source>
        <strain evidence="19 20">12-1054</strain>
    </source>
</reference>
<evidence type="ECO:0000313" key="20">
    <source>
        <dbReference type="Proteomes" id="UP000193685"/>
    </source>
</evidence>
<dbReference type="InterPro" id="IPR012776">
    <property type="entry name" value="Trimethyllysine_dOase"/>
</dbReference>
<dbReference type="STRING" id="56484.A0A1Y2FU83"/>
<dbReference type="InterPro" id="IPR038492">
    <property type="entry name" value="GBBH-like_N_sf"/>
</dbReference>
<dbReference type="PANTHER" id="PTHR10696:SF51">
    <property type="entry name" value="TRIMETHYLLYSINE DIOXYGENASE, MITOCHONDRIAL"/>
    <property type="match status" value="1"/>
</dbReference>
<name>A0A1Y2FU83_PROLT</name>
<comment type="caution">
    <text evidence="19">The sequence shown here is derived from an EMBL/GenBank/DDBJ whole genome shotgun (WGS) entry which is preliminary data.</text>
</comment>
<comment type="catalytic activity">
    <reaction evidence="15">
        <text>N(6),N(6),N(6)-trimethyl-L-lysine + 2-oxoglutarate + O2 = (3S)-3-hydroxy-N(6),N(6),N(6)-trimethyl-L-lysine + succinate + CO2</text>
        <dbReference type="Rhea" id="RHEA:14181"/>
        <dbReference type="ChEBI" id="CHEBI:15379"/>
        <dbReference type="ChEBI" id="CHEBI:16526"/>
        <dbReference type="ChEBI" id="CHEBI:16810"/>
        <dbReference type="ChEBI" id="CHEBI:30031"/>
        <dbReference type="ChEBI" id="CHEBI:58100"/>
        <dbReference type="ChEBI" id="CHEBI:141499"/>
        <dbReference type="EC" id="1.14.11.8"/>
    </reaction>
</comment>
<evidence type="ECO:0000256" key="11">
    <source>
        <dbReference type="ARBA" id="ARBA00030363"/>
    </source>
</evidence>
<feature type="domain" description="Gamma-butyrobetaine hydroxylase-like N-terminal" evidence="18">
    <location>
        <begin position="46"/>
        <end position="125"/>
    </location>
</feature>
<keyword evidence="8" id="KW-0223">Dioxygenase</keyword>
<dbReference type="CDD" id="cd00250">
    <property type="entry name" value="CAS_like"/>
    <property type="match status" value="1"/>
</dbReference>
<evidence type="ECO:0000256" key="3">
    <source>
        <dbReference type="ARBA" id="ARBA00005022"/>
    </source>
</evidence>
<feature type="domain" description="TauD/TfdA-like" evidence="17">
    <location>
        <begin position="149"/>
        <end position="400"/>
    </location>
</feature>
<dbReference type="EC" id="1.14.11.8" evidence="5"/>
<gene>
    <name evidence="19" type="ORF">BCR37DRAFT_1216</name>
</gene>
<dbReference type="GO" id="GO:0005506">
    <property type="term" value="F:iron ion binding"/>
    <property type="evidence" value="ECO:0007669"/>
    <property type="project" value="InterPro"/>
</dbReference>
<comment type="similarity">
    <text evidence="4">Belongs to the gamma-BBH/TMLD family.</text>
</comment>
<dbReference type="SUPFAM" id="SSF51197">
    <property type="entry name" value="Clavaminate synthase-like"/>
    <property type="match status" value="1"/>
</dbReference>